<dbReference type="InterPro" id="IPR001412">
    <property type="entry name" value="aa-tRNA-synth_I_CS"/>
</dbReference>
<evidence type="ECO:0000256" key="9">
    <source>
        <dbReference type="HAMAP-Rule" id="MF_00126"/>
    </source>
</evidence>
<feature type="short sequence motif" description="'HIGH' region" evidence="9">
    <location>
        <begin position="34"/>
        <end position="44"/>
    </location>
</feature>
<dbReference type="InterPro" id="IPR020056">
    <property type="entry name" value="Rbsml_bL25/Gln-tRNA_synth_N"/>
</dbReference>
<dbReference type="AlphaFoldDB" id="A0A1G5JBR2"/>
<evidence type="ECO:0000256" key="7">
    <source>
        <dbReference type="ARBA" id="ARBA00023146"/>
    </source>
</evidence>
<dbReference type="Gene3D" id="2.40.240.10">
    <property type="entry name" value="Ribosomal Protein L25, Chain P"/>
    <property type="match status" value="2"/>
</dbReference>
<feature type="binding site" evidence="9">
    <location>
        <position position="230"/>
    </location>
    <ligand>
        <name>ATP</name>
        <dbReference type="ChEBI" id="CHEBI:30616"/>
    </ligand>
</feature>
<evidence type="ECO:0000256" key="6">
    <source>
        <dbReference type="ARBA" id="ARBA00022917"/>
    </source>
</evidence>
<dbReference type="Gene3D" id="3.40.50.620">
    <property type="entry name" value="HUPs"/>
    <property type="match status" value="1"/>
</dbReference>
<dbReference type="PANTHER" id="PTHR43097:SF5">
    <property type="entry name" value="GLUTAMATE--TRNA LIGASE"/>
    <property type="match status" value="1"/>
</dbReference>
<evidence type="ECO:0000256" key="3">
    <source>
        <dbReference type="ARBA" id="ARBA00022598"/>
    </source>
</evidence>
<protein>
    <recommendedName>
        <fullName evidence="9">Glutamine--tRNA ligase</fullName>
        <ecNumber evidence="9">6.1.1.18</ecNumber>
    </recommendedName>
    <alternativeName>
        <fullName evidence="9">Glutaminyl-tRNA synthetase</fullName>
        <shortName evidence="9">GlnRS</shortName>
    </alternativeName>
</protein>
<dbReference type="FunFam" id="2.40.240.10:FF:000001">
    <property type="entry name" value="Glutamine--tRNA ligase"/>
    <property type="match status" value="1"/>
</dbReference>
<feature type="domain" description="Glutamyl/glutaminyl-tRNA synthetase class Ib catalytic" evidence="12">
    <location>
        <begin position="27"/>
        <end position="338"/>
    </location>
</feature>
<sequence length="677" mass="78584">MSSEEKSLNFIEQIIEEDLKDGLSNDKLRFRFPPEPNGYLHIGHASSIALNFGLGIDYNAPVNLRFDDTNPAKEEQEYVDAIKRDVQWLGYQWDKELYASDYFQQLYDWAVEFIKKGKAYVDSQTSEEMAAQKGTPTTEGVDSPYRNRSVEENLDLFERMKNGEFEEGTHILRAKIDMKSTNMLMRDPIMYRILHKHHHRTGDDWCIYPMYDWAHGESDYLEQVSHSFCTLEFLPHRELYDWFLDQIYDDKKVRPKQREFARRNLSHTVVSKRKLLKLVQDKYVNGWDDPRMSTVSGLRRRGYTPTSIRNFANMIGIAKRDNLIDVSVLEFCIREDLNKTASRVMAVLDPVKLVITNYPEGKEEWLEAENNQEDENAGFRKVPFSREVYIEREDFLEDAPAKFFRLSIGKEVRLKNAYIIKGESVVKDAEGNIAEIHATYDVDSLSGSGTEASLRKVSGTLHWVSIAHALPAEVRLYDRLFTDEAPDTHKEKDFLEFVNPDSLKTVTGYVEPSLQSAQNEDKFQFQRLGYFTVDKDSTASKLVFNKTVGLKDAWEEKGKKEENAINNSLKEINKYFKVSTDAEREAIEQFVAQNIQLVGNFSLLQSSIRKNINNNKVSLLFSNWVIKHSDKIKLSDFDREFVEKWFDLSHRSESPFVRAQLENQKIKLQFTALSLGL</sequence>
<keyword evidence="5 9" id="KW-0067">ATP-binding</keyword>
<keyword evidence="4 9" id="KW-0547">Nucleotide-binding</keyword>
<keyword evidence="16" id="KW-1185">Reference proteome</keyword>
<dbReference type="InterPro" id="IPR050132">
    <property type="entry name" value="Gln/Glu-tRNA_Ligase"/>
</dbReference>
<keyword evidence="6 9" id="KW-0648">Protein biosynthesis</keyword>
<dbReference type="EMBL" id="FMVF01000013">
    <property type="protein sequence ID" value="SCY85833.1"/>
    <property type="molecule type" value="Genomic_DNA"/>
</dbReference>
<dbReference type="GO" id="GO:0006424">
    <property type="term" value="P:glutamyl-tRNA aminoacylation"/>
    <property type="evidence" value="ECO:0007669"/>
    <property type="project" value="UniProtKB-UniRule"/>
</dbReference>
<evidence type="ECO:0000256" key="1">
    <source>
        <dbReference type="ARBA" id="ARBA00005594"/>
    </source>
</evidence>
<dbReference type="Pfam" id="PF03950">
    <property type="entry name" value="tRNA-synt_1c_C"/>
    <property type="match status" value="1"/>
</dbReference>
<reference evidence="15 16" key="1">
    <citation type="submission" date="2016-10" db="EMBL/GenBank/DDBJ databases">
        <authorList>
            <person name="de Groot N.N."/>
        </authorList>
    </citation>
    <scope>NUCLEOTIDE SEQUENCE [LARGE SCALE GENOMIC DNA]</scope>
    <source>
        <strain evidence="15 16">CGMCC 1.7031</strain>
    </source>
</reference>
<dbReference type="GO" id="GO:0004819">
    <property type="term" value="F:glutamine-tRNA ligase activity"/>
    <property type="evidence" value="ECO:0007669"/>
    <property type="project" value="UniProtKB-UniRule"/>
</dbReference>
<keyword evidence="3 9" id="KW-0436">Ligase</keyword>
<dbReference type="FunFam" id="3.40.50.620:FF:000037">
    <property type="entry name" value="Glutamine--tRNA ligase cytoplasmic"/>
    <property type="match status" value="1"/>
</dbReference>
<feature type="binding site" evidence="9">
    <location>
        <begin position="270"/>
        <end position="272"/>
    </location>
    <ligand>
        <name>ATP</name>
        <dbReference type="ChEBI" id="CHEBI:30616"/>
    </ligand>
</feature>
<evidence type="ECO:0000259" key="12">
    <source>
        <dbReference type="Pfam" id="PF00749"/>
    </source>
</evidence>
<comment type="similarity">
    <text evidence="1 9 10">Belongs to the class-I aminoacyl-tRNA synthetase family.</text>
</comment>
<dbReference type="InterPro" id="IPR022861">
    <property type="entry name" value="Gln_tRNA_ligase_bac"/>
</dbReference>
<comment type="catalytic activity">
    <reaction evidence="8 9">
        <text>tRNA(Gln) + L-glutamine + ATP = L-glutaminyl-tRNA(Gln) + AMP + diphosphate</text>
        <dbReference type="Rhea" id="RHEA:20121"/>
        <dbReference type="Rhea" id="RHEA-COMP:9662"/>
        <dbReference type="Rhea" id="RHEA-COMP:9681"/>
        <dbReference type="ChEBI" id="CHEBI:30616"/>
        <dbReference type="ChEBI" id="CHEBI:33019"/>
        <dbReference type="ChEBI" id="CHEBI:58359"/>
        <dbReference type="ChEBI" id="CHEBI:78442"/>
        <dbReference type="ChEBI" id="CHEBI:78521"/>
        <dbReference type="ChEBI" id="CHEBI:456215"/>
        <dbReference type="EC" id="6.1.1.18"/>
    </reaction>
</comment>
<gene>
    <name evidence="9" type="primary">glnS</name>
    <name evidence="15" type="ORF">SAMN02927903_02632</name>
</gene>
<organism evidence="15 16">
    <name type="scientific">Flavobacterium caeni</name>
    <dbReference type="NCBI Taxonomy" id="490189"/>
    <lineage>
        <taxon>Bacteria</taxon>
        <taxon>Pseudomonadati</taxon>
        <taxon>Bacteroidota</taxon>
        <taxon>Flavobacteriia</taxon>
        <taxon>Flavobacteriales</taxon>
        <taxon>Flavobacteriaceae</taxon>
        <taxon>Flavobacterium</taxon>
    </lineage>
</organism>
<evidence type="ECO:0000313" key="15">
    <source>
        <dbReference type="EMBL" id="SCY85833.1"/>
    </source>
</evidence>
<keyword evidence="2 9" id="KW-0963">Cytoplasm</keyword>
<dbReference type="PANTHER" id="PTHR43097">
    <property type="entry name" value="GLUTAMINE-TRNA LIGASE"/>
    <property type="match status" value="1"/>
</dbReference>
<dbReference type="NCBIfam" id="TIGR00440">
    <property type="entry name" value="glnS"/>
    <property type="match status" value="1"/>
</dbReference>
<dbReference type="NCBIfam" id="NF011291">
    <property type="entry name" value="PRK14703.1"/>
    <property type="match status" value="1"/>
</dbReference>
<dbReference type="RefSeq" id="WP_091144830.1">
    <property type="nucleotide sequence ID" value="NZ_FMVF01000013.1"/>
</dbReference>
<dbReference type="Pfam" id="PF00749">
    <property type="entry name" value="tRNA-synt_1c"/>
    <property type="match status" value="1"/>
</dbReference>
<dbReference type="PROSITE" id="PS00178">
    <property type="entry name" value="AA_TRNA_LIGASE_I"/>
    <property type="match status" value="1"/>
</dbReference>
<dbReference type="GO" id="GO:0005829">
    <property type="term" value="C:cytosol"/>
    <property type="evidence" value="ECO:0007669"/>
    <property type="project" value="TreeGrafter"/>
</dbReference>
<keyword evidence="7 9" id="KW-0030">Aminoacyl-tRNA synthetase</keyword>
<dbReference type="InterPro" id="IPR014729">
    <property type="entry name" value="Rossmann-like_a/b/a_fold"/>
</dbReference>
<proteinExistence type="inferred from homology"/>
<evidence type="ECO:0000259" key="14">
    <source>
        <dbReference type="Pfam" id="PF20974"/>
    </source>
</evidence>
<dbReference type="InterPro" id="IPR049437">
    <property type="entry name" value="tRNA-synt_1c_C2"/>
</dbReference>
<evidence type="ECO:0000256" key="2">
    <source>
        <dbReference type="ARBA" id="ARBA00022490"/>
    </source>
</evidence>
<comment type="subcellular location">
    <subcellularLocation>
        <location evidence="9">Cytoplasm</location>
    </subcellularLocation>
</comment>
<dbReference type="Proteomes" id="UP000199354">
    <property type="component" value="Unassembled WGS sequence"/>
</dbReference>
<dbReference type="InterPro" id="IPR011035">
    <property type="entry name" value="Ribosomal_bL25/Gln-tRNA_synth"/>
</dbReference>
<feature type="binding site" evidence="9">
    <location>
        <begin position="35"/>
        <end position="37"/>
    </location>
    <ligand>
        <name>ATP</name>
        <dbReference type="ChEBI" id="CHEBI:30616"/>
    </ligand>
</feature>
<feature type="domain" description="Glutamyl/glutaminyl-tRNA synthetase class Ib anti-codon binding" evidence="13">
    <location>
        <begin position="341"/>
        <end position="441"/>
    </location>
</feature>
<evidence type="ECO:0000259" key="13">
    <source>
        <dbReference type="Pfam" id="PF03950"/>
    </source>
</evidence>
<dbReference type="PRINTS" id="PR00987">
    <property type="entry name" value="TRNASYNTHGLU"/>
</dbReference>
<dbReference type="InterPro" id="IPR020058">
    <property type="entry name" value="Glu/Gln-tRNA-synth_Ib_cat-dom"/>
</dbReference>
<dbReference type="OrthoDB" id="9801560at2"/>
<dbReference type="STRING" id="490189.SAMN02927903_02632"/>
<dbReference type="HAMAP" id="MF_00126">
    <property type="entry name" value="Gln_tRNA_synth"/>
    <property type="match status" value="1"/>
</dbReference>
<evidence type="ECO:0000256" key="4">
    <source>
        <dbReference type="ARBA" id="ARBA00022741"/>
    </source>
</evidence>
<feature type="domain" description="tRNA synthetases class I (E and Q) anti-codon binding" evidence="14">
    <location>
        <begin position="460"/>
        <end position="534"/>
    </location>
</feature>
<name>A0A1G5JBR2_9FLAO</name>
<dbReference type="GO" id="GO:0005524">
    <property type="term" value="F:ATP binding"/>
    <property type="evidence" value="ECO:0007669"/>
    <property type="project" value="UniProtKB-UniRule"/>
</dbReference>
<dbReference type="SUPFAM" id="SSF52374">
    <property type="entry name" value="Nucleotidylyl transferase"/>
    <property type="match status" value="1"/>
</dbReference>
<feature type="binding site" evidence="9">
    <location>
        <position position="67"/>
    </location>
    <ligand>
        <name>L-glutamine</name>
        <dbReference type="ChEBI" id="CHEBI:58359"/>
    </ligand>
</feature>
<feature type="region of interest" description="Disordered" evidence="11">
    <location>
        <begin position="126"/>
        <end position="145"/>
    </location>
</feature>
<dbReference type="GO" id="GO:0006425">
    <property type="term" value="P:glutaminyl-tRNA aminoacylation"/>
    <property type="evidence" value="ECO:0007669"/>
    <property type="project" value="UniProtKB-UniRule"/>
</dbReference>
<evidence type="ECO:0000256" key="10">
    <source>
        <dbReference type="RuleBase" id="RU363037"/>
    </source>
</evidence>
<dbReference type="InterPro" id="IPR000924">
    <property type="entry name" value="Glu/Gln-tRNA-synth"/>
</dbReference>
<dbReference type="InterPro" id="IPR020059">
    <property type="entry name" value="Glu/Gln-tRNA-synth_Ib_codon-bd"/>
</dbReference>
<evidence type="ECO:0000256" key="11">
    <source>
        <dbReference type="SAM" id="MobiDB-lite"/>
    </source>
</evidence>
<comment type="caution">
    <text evidence="9">Lacks conserved residue(s) required for the propagation of feature annotation.</text>
</comment>
<dbReference type="EC" id="6.1.1.18" evidence="9"/>
<evidence type="ECO:0000313" key="16">
    <source>
        <dbReference type="Proteomes" id="UP000199354"/>
    </source>
</evidence>
<evidence type="ECO:0000256" key="8">
    <source>
        <dbReference type="ARBA" id="ARBA00048270"/>
    </source>
</evidence>
<accession>A0A1G5JBR2</accession>
<evidence type="ECO:0000256" key="5">
    <source>
        <dbReference type="ARBA" id="ARBA00022840"/>
    </source>
</evidence>
<dbReference type="InterPro" id="IPR004514">
    <property type="entry name" value="Gln-tRNA-synth"/>
</dbReference>
<dbReference type="Pfam" id="PF20974">
    <property type="entry name" value="tRNA-synt_1c_C2"/>
    <property type="match status" value="1"/>
</dbReference>
<comment type="subunit">
    <text evidence="9">Monomer.</text>
</comment>
<feature type="binding site" evidence="9">
    <location>
        <position position="211"/>
    </location>
    <ligand>
        <name>L-glutamine</name>
        <dbReference type="ChEBI" id="CHEBI:58359"/>
    </ligand>
</feature>
<dbReference type="SUPFAM" id="SSF50715">
    <property type="entry name" value="Ribosomal protein L25-like"/>
    <property type="match status" value="1"/>
</dbReference>